<reference evidence="1" key="2">
    <citation type="submission" date="2025-09" db="UniProtKB">
        <authorList>
            <consortium name="Ensembl"/>
        </authorList>
    </citation>
    <scope>IDENTIFICATION</scope>
</reference>
<protein>
    <submittedName>
        <fullName evidence="1">Uncharacterized protein</fullName>
    </submittedName>
</protein>
<evidence type="ECO:0000313" key="1">
    <source>
        <dbReference type="Ensembl" id="ENSSLUP00000007005.1"/>
    </source>
</evidence>
<organism evidence="1 2">
    <name type="scientific">Sander lucioperca</name>
    <name type="common">Pike-perch</name>
    <name type="synonym">Perca lucioperca</name>
    <dbReference type="NCBI Taxonomy" id="283035"/>
    <lineage>
        <taxon>Eukaryota</taxon>
        <taxon>Metazoa</taxon>
        <taxon>Chordata</taxon>
        <taxon>Craniata</taxon>
        <taxon>Vertebrata</taxon>
        <taxon>Euteleostomi</taxon>
        <taxon>Actinopterygii</taxon>
        <taxon>Neopterygii</taxon>
        <taxon>Teleostei</taxon>
        <taxon>Neoteleostei</taxon>
        <taxon>Acanthomorphata</taxon>
        <taxon>Eupercaria</taxon>
        <taxon>Perciformes</taxon>
        <taxon>Percoidei</taxon>
        <taxon>Percidae</taxon>
        <taxon>Luciopercinae</taxon>
        <taxon>Sander</taxon>
    </lineage>
</organism>
<evidence type="ECO:0000313" key="2">
    <source>
        <dbReference type="Proteomes" id="UP000694568"/>
    </source>
</evidence>
<keyword evidence="2" id="KW-1185">Reference proteome</keyword>
<accession>A0A8D0CRY9</accession>
<sequence length="63" mass="7462">MFEHWVEHCLWEGIWVTARDTQRCESTHGTIYKYQAKTLNQSRTVNFSDYTGKSVLFINVATY</sequence>
<dbReference type="Proteomes" id="UP000694568">
    <property type="component" value="Unplaced"/>
</dbReference>
<reference evidence="1" key="1">
    <citation type="submission" date="2025-08" db="UniProtKB">
        <authorList>
            <consortium name="Ensembl"/>
        </authorList>
    </citation>
    <scope>IDENTIFICATION</scope>
</reference>
<dbReference type="Ensembl" id="ENSSLUT00000007183.1">
    <property type="protein sequence ID" value="ENSSLUP00000007005.1"/>
    <property type="gene ID" value="ENSSLUG00000003151.1"/>
</dbReference>
<dbReference type="Gene3D" id="3.40.30.10">
    <property type="entry name" value="Glutaredoxin"/>
    <property type="match status" value="1"/>
</dbReference>
<dbReference type="AlphaFoldDB" id="A0A8D0CRY9"/>
<proteinExistence type="predicted"/>
<name>A0A8D0CRY9_SANLU</name>
<dbReference type="GeneTree" id="ENSGT00940000176927"/>